<dbReference type="EMBL" id="CP014476">
    <property type="protein sequence ID" value="AMK76483.1"/>
    <property type="molecule type" value="Genomic_DNA"/>
</dbReference>
<protein>
    <submittedName>
        <fullName evidence="1">Uncharacterized protein</fullName>
    </submittedName>
</protein>
<proteinExistence type="predicted"/>
<name>A0A126T313_9GAMM</name>
<accession>A0A126T313</accession>
<dbReference type="KEGG" id="mdn:JT25_008250"/>
<sequence>MTVSCCKLPEYQEAAKFGNWLMLSEEFRRNLSLVEYDFAKNRSAIERQVSKCVVKQAPR</sequence>
<dbReference type="Proteomes" id="UP000030512">
    <property type="component" value="Chromosome"/>
</dbReference>
<reference evidence="1 2" key="1">
    <citation type="journal article" date="2015" name="Environ. Microbiol.">
        <title>Methane oxidation coupled to nitrate reduction under hypoxia by the Gammaproteobacterium Methylomonas denitrificans, sp. nov. type strain FJG1.</title>
        <authorList>
            <person name="Kits K.D."/>
            <person name="Klotz M.G."/>
            <person name="Stein L.Y."/>
        </authorList>
    </citation>
    <scope>NUCLEOTIDE SEQUENCE [LARGE SCALE GENOMIC DNA]</scope>
    <source>
        <strain evidence="1 2">FJG1</strain>
    </source>
</reference>
<evidence type="ECO:0000313" key="1">
    <source>
        <dbReference type="EMBL" id="AMK76483.1"/>
    </source>
</evidence>
<keyword evidence="2" id="KW-1185">Reference proteome</keyword>
<evidence type="ECO:0000313" key="2">
    <source>
        <dbReference type="Proteomes" id="UP000030512"/>
    </source>
</evidence>
<gene>
    <name evidence="1" type="ORF">JT25_008250</name>
</gene>
<organism evidence="1 2">
    <name type="scientific">Methylomonas denitrificans</name>
    <dbReference type="NCBI Taxonomy" id="1538553"/>
    <lineage>
        <taxon>Bacteria</taxon>
        <taxon>Pseudomonadati</taxon>
        <taxon>Pseudomonadota</taxon>
        <taxon>Gammaproteobacteria</taxon>
        <taxon>Methylococcales</taxon>
        <taxon>Methylococcaceae</taxon>
        <taxon>Methylomonas</taxon>
    </lineage>
</organism>
<dbReference type="AlphaFoldDB" id="A0A126T313"/>